<dbReference type="OrthoDB" id="3151137at2759"/>
<keyword evidence="3" id="KW-1185">Reference proteome</keyword>
<dbReference type="GO" id="GO:0005524">
    <property type="term" value="F:ATP binding"/>
    <property type="evidence" value="ECO:0007669"/>
    <property type="project" value="InterPro"/>
</dbReference>
<feature type="domain" description="DEAD/DEAH-box helicase" evidence="1">
    <location>
        <begin position="50"/>
        <end position="114"/>
    </location>
</feature>
<evidence type="ECO:0000259" key="1">
    <source>
        <dbReference type="Pfam" id="PF00270"/>
    </source>
</evidence>
<sequence>MKYALSPEARLPENLSPLFSQASSEWQKVMKIVPGKHIRLLHPVQWTCDRQRNAAKHVLDAKVDVLAILATGAGKTMLTLFPTILDPDHISVIVLPLNSLLLDYKGKLGDIGYEAWSTNGEQDKPLAGASNLVFITIDQAHKQAFMAVLTQLNQ</sequence>
<name>A0A2R6NXR0_9APHY</name>
<dbReference type="InterPro" id="IPR011545">
    <property type="entry name" value="DEAD/DEAH_box_helicase_dom"/>
</dbReference>
<dbReference type="EMBL" id="MLYV02000697">
    <property type="protein sequence ID" value="PSR79380.1"/>
    <property type="molecule type" value="Genomic_DNA"/>
</dbReference>
<dbReference type="STRING" id="98765.A0A2R6NXR0"/>
<proteinExistence type="predicted"/>
<dbReference type="AlphaFoldDB" id="A0A2R6NXR0"/>
<reference evidence="2 3" key="1">
    <citation type="submission" date="2018-02" db="EMBL/GenBank/DDBJ databases">
        <title>Genome sequence of the basidiomycete white-rot fungus Phlebia centrifuga.</title>
        <authorList>
            <person name="Granchi Z."/>
            <person name="Peng M."/>
            <person name="de Vries R.P."/>
            <person name="Hilden K."/>
            <person name="Makela M.R."/>
            <person name="Grigoriev I."/>
            <person name="Riley R."/>
        </authorList>
    </citation>
    <scope>NUCLEOTIDE SEQUENCE [LARGE SCALE GENOMIC DNA]</scope>
    <source>
        <strain evidence="2 3">FBCC195</strain>
    </source>
</reference>
<dbReference type="InterPro" id="IPR027417">
    <property type="entry name" value="P-loop_NTPase"/>
</dbReference>
<dbReference type="Pfam" id="PF00270">
    <property type="entry name" value="DEAD"/>
    <property type="match status" value="1"/>
</dbReference>
<protein>
    <recommendedName>
        <fullName evidence="1">DEAD/DEAH-box helicase domain-containing protein</fullName>
    </recommendedName>
</protein>
<dbReference type="SUPFAM" id="SSF52540">
    <property type="entry name" value="P-loop containing nucleoside triphosphate hydrolases"/>
    <property type="match status" value="1"/>
</dbReference>
<dbReference type="GO" id="GO:0003676">
    <property type="term" value="F:nucleic acid binding"/>
    <property type="evidence" value="ECO:0007669"/>
    <property type="project" value="InterPro"/>
</dbReference>
<evidence type="ECO:0000313" key="2">
    <source>
        <dbReference type="EMBL" id="PSR79380.1"/>
    </source>
</evidence>
<organism evidence="2 3">
    <name type="scientific">Hermanssonia centrifuga</name>
    <dbReference type="NCBI Taxonomy" id="98765"/>
    <lineage>
        <taxon>Eukaryota</taxon>
        <taxon>Fungi</taxon>
        <taxon>Dikarya</taxon>
        <taxon>Basidiomycota</taxon>
        <taxon>Agaricomycotina</taxon>
        <taxon>Agaricomycetes</taxon>
        <taxon>Polyporales</taxon>
        <taxon>Meruliaceae</taxon>
        <taxon>Hermanssonia</taxon>
    </lineage>
</organism>
<accession>A0A2R6NXR0</accession>
<comment type="caution">
    <text evidence="2">The sequence shown here is derived from an EMBL/GenBank/DDBJ whole genome shotgun (WGS) entry which is preliminary data.</text>
</comment>
<evidence type="ECO:0000313" key="3">
    <source>
        <dbReference type="Proteomes" id="UP000186601"/>
    </source>
</evidence>
<gene>
    <name evidence="2" type="ORF">PHLCEN_2v7068</name>
</gene>
<dbReference type="Proteomes" id="UP000186601">
    <property type="component" value="Unassembled WGS sequence"/>
</dbReference>
<dbReference type="Gene3D" id="3.40.50.300">
    <property type="entry name" value="P-loop containing nucleotide triphosphate hydrolases"/>
    <property type="match status" value="1"/>
</dbReference>